<dbReference type="SUPFAM" id="SSF53822">
    <property type="entry name" value="Periplasmic binding protein-like I"/>
    <property type="match status" value="1"/>
</dbReference>
<dbReference type="Pfam" id="PF13407">
    <property type="entry name" value="Peripla_BP_4"/>
    <property type="match status" value="1"/>
</dbReference>
<dbReference type="PANTHER" id="PTHR30146">
    <property type="entry name" value="LACI-RELATED TRANSCRIPTIONAL REPRESSOR"/>
    <property type="match status" value="1"/>
</dbReference>
<dbReference type="Gene3D" id="3.40.50.2300">
    <property type="match status" value="2"/>
</dbReference>
<name>A0A3G2L7U7_9FLAO</name>
<dbReference type="OrthoDB" id="628703at2"/>
<dbReference type="InterPro" id="IPR025997">
    <property type="entry name" value="SBP_2_dom"/>
</dbReference>
<evidence type="ECO:0000259" key="4">
    <source>
        <dbReference type="PROSITE" id="PS50932"/>
    </source>
</evidence>
<dbReference type="CDD" id="cd01392">
    <property type="entry name" value="HTH_LacI"/>
    <property type="match status" value="1"/>
</dbReference>
<protein>
    <submittedName>
        <fullName evidence="5">LacI family DNA-binding transcriptional regulator</fullName>
    </submittedName>
</protein>
<dbReference type="RefSeq" id="WP_121849339.1">
    <property type="nucleotide sequence ID" value="NZ_CP032050.1"/>
</dbReference>
<dbReference type="InterPro" id="IPR010982">
    <property type="entry name" value="Lambda_DNA-bd_dom_sf"/>
</dbReference>
<evidence type="ECO:0000313" key="5">
    <source>
        <dbReference type="EMBL" id="AYN68325.1"/>
    </source>
</evidence>
<evidence type="ECO:0000313" key="6">
    <source>
        <dbReference type="Proteomes" id="UP000276309"/>
    </source>
</evidence>
<dbReference type="Proteomes" id="UP000276309">
    <property type="component" value="Chromosome"/>
</dbReference>
<dbReference type="AlphaFoldDB" id="A0A3G2L7U7"/>
<dbReference type="SMART" id="SM00354">
    <property type="entry name" value="HTH_LACI"/>
    <property type="match status" value="1"/>
</dbReference>
<dbReference type="Gene3D" id="1.10.260.40">
    <property type="entry name" value="lambda repressor-like DNA-binding domains"/>
    <property type="match status" value="1"/>
</dbReference>
<evidence type="ECO:0000256" key="1">
    <source>
        <dbReference type="ARBA" id="ARBA00023015"/>
    </source>
</evidence>
<dbReference type="PANTHER" id="PTHR30146:SF144">
    <property type="entry name" value="LACI-FAMILY TRANSCRIPTION REGULATOR"/>
    <property type="match status" value="1"/>
</dbReference>
<dbReference type="KEGG" id="emar:D1013_13530"/>
<gene>
    <name evidence="5" type="ORF">D1013_13530</name>
</gene>
<reference evidence="5 6" key="1">
    <citation type="submission" date="2018-08" db="EMBL/GenBank/DDBJ databases">
        <title>The reduced genetic potential of extracellular carbohydrate catabolism in Euzebyella marina RN62, a Flavobacteriia bacterium isolated from the hadal water.</title>
        <authorList>
            <person name="Xue C."/>
        </authorList>
    </citation>
    <scope>NUCLEOTIDE SEQUENCE [LARGE SCALE GENOMIC DNA]</scope>
    <source>
        <strain evidence="5 6">RN62</strain>
    </source>
</reference>
<dbReference type="PRINTS" id="PR00036">
    <property type="entry name" value="HTHLACI"/>
</dbReference>
<sequence length="349" mass="40154">MTKKKYTIKDIAKMAGVSKGTVDRVLHKRGKVSDEAHDKVKRVLGEIDYQPNPIARNLKRNKVYRICVLMPDWQIDPYWQPAEQGILEAINEFSAFGVIVDQYFYHPYQKESFTSKSKEILVSKPDVILMAPLFQEESIEILKECRENKIRAALFNNYINTLNGEIFVGQDLFQSGKVAAGLIDKVVSKDATILVLHLDKEDHMELKEKGFLNYFDERDHSNHKILSEAVPTSHQDELKKQVAQLYKSHPEISAIFITNSKSHKFVSLFSEIANSSKSPVIVGYDLLPENIDYLNKGQIEFLIHQKPKRQAYLGISYFAEYFLFGKEVPSRMLLPIDIITSENVTYYLE</sequence>
<keyword evidence="2 5" id="KW-0238">DNA-binding</keyword>
<dbReference type="GO" id="GO:0003700">
    <property type="term" value="F:DNA-binding transcription factor activity"/>
    <property type="evidence" value="ECO:0007669"/>
    <property type="project" value="TreeGrafter"/>
</dbReference>
<dbReference type="Pfam" id="PF00356">
    <property type="entry name" value="LacI"/>
    <property type="match status" value="1"/>
</dbReference>
<keyword evidence="3" id="KW-0804">Transcription</keyword>
<keyword evidence="1" id="KW-0805">Transcription regulation</keyword>
<dbReference type="InterPro" id="IPR000843">
    <property type="entry name" value="HTH_LacI"/>
</dbReference>
<dbReference type="PROSITE" id="PS00356">
    <property type="entry name" value="HTH_LACI_1"/>
    <property type="match status" value="1"/>
</dbReference>
<dbReference type="PROSITE" id="PS50932">
    <property type="entry name" value="HTH_LACI_2"/>
    <property type="match status" value="1"/>
</dbReference>
<feature type="domain" description="HTH lacI-type" evidence="4">
    <location>
        <begin position="6"/>
        <end position="60"/>
    </location>
</feature>
<accession>A0A3G2L7U7</accession>
<dbReference type="GO" id="GO:0000976">
    <property type="term" value="F:transcription cis-regulatory region binding"/>
    <property type="evidence" value="ECO:0007669"/>
    <property type="project" value="TreeGrafter"/>
</dbReference>
<dbReference type="InterPro" id="IPR028082">
    <property type="entry name" value="Peripla_BP_I"/>
</dbReference>
<evidence type="ECO:0000256" key="3">
    <source>
        <dbReference type="ARBA" id="ARBA00023163"/>
    </source>
</evidence>
<dbReference type="EMBL" id="CP032050">
    <property type="protein sequence ID" value="AYN68325.1"/>
    <property type="molecule type" value="Genomic_DNA"/>
</dbReference>
<organism evidence="5 6">
    <name type="scientific">Euzebyella marina</name>
    <dbReference type="NCBI Taxonomy" id="1761453"/>
    <lineage>
        <taxon>Bacteria</taxon>
        <taxon>Pseudomonadati</taxon>
        <taxon>Bacteroidota</taxon>
        <taxon>Flavobacteriia</taxon>
        <taxon>Flavobacteriales</taxon>
        <taxon>Flavobacteriaceae</taxon>
        <taxon>Euzebyella</taxon>
    </lineage>
</organism>
<dbReference type="SUPFAM" id="SSF47413">
    <property type="entry name" value="lambda repressor-like DNA-binding domains"/>
    <property type="match status" value="1"/>
</dbReference>
<proteinExistence type="predicted"/>
<evidence type="ECO:0000256" key="2">
    <source>
        <dbReference type="ARBA" id="ARBA00023125"/>
    </source>
</evidence>
<keyword evidence="6" id="KW-1185">Reference proteome</keyword>